<feature type="region of interest" description="Disordered" evidence="1">
    <location>
        <begin position="300"/>
        <end position="343"/>
    </location>
</feature>
<proteinExistence type="predicted"/>
<evidence type="ECO:0000313" key="3">
    <source>
        <dbReference type="RefSeq" id="XP_010258199.1"/>
    </source>
</evidence>
<organism evidence="2 3">
    <name type="scientific">Nelumbo nucifera</name>
    <name type="common">Sacred lotus</name>
    <dbReference type="NCBI Taxonomy" id="4432"/>
    <lineage>
        <taxon>Eukaryota</taxon>
        <taxon>Viridiplantae</taxon>
        <taxon>Streptophyta</taxon>
        <taxon>Embryophyta</taxon>
        <taxon>Tracheophyta</taxon>
        <taxon>Spermatophyta</taxon>
        <taxon>Magnoliopsida</taxon>
        <taxon>Proteales</taxon>
        <taxon>Nelumbonaceae</taxon>
        <taxon>Nelumbo</taxon>
    </lineage>
</organism>
<dbReference type="InterPro" id="IPR008581">
    <property type="entry name" value="DUF863_pln"/>
</dbReference>
<protein>
    <submittedName>
        <fullName evidence="3">Uncharacterized protein LOC104598027</fullName>
    </submittedName>
</protein>
<feature type="compositionally biased region" description="Polar residues" evidence="1">
    <location>
        <begin position="329"/>
        <end position="339"/>
    </location>
</feature>
<feature type="compositionally biased region" description="Pro residues" evidence="1">
    <location>
        <begin position="1068"/>
        <end position="1077"/>
    </location>
</feature>
<gene>
    <name evidence="3" type="primary">LOC104598027</name>
</gene>
<feature type="compositionally biased region" description="Basic and acidic residues" evidence="1">
    <location>
        <begin position="315"/>
        <end position="328"/>
    </location>
</feature>
<feature type="region of interest" description="Disordered" evidence="1">
    <location>
        <begin position="999"/>
        <end position="1077"/>
    </location>
</feature>
<dbReference type="KEGG" id="nnu:104598027"/>
<dbReference type="AlphaFoldDB" id="A0A1U8A9G7"/>
<feature type="region of interest" description="Disordered" evidence="1">
    <location>
        <begin position="231"/>
        <end position="277"/>
    </location>
</feature>
<dbReference type="OrthoDB" id="630817at2759"/>
<evidence type="ECO:0000313" key="2">
    <source>
        <dbReference type="Proteomes" id="UP000189703"/>
    </source>
</evidence>
<accession>A0A1U8A9G7</accession>
<dbReference type="Proteomes" id="UP000189703">
    <property type="component" value="Unplaced"/>
</dbReference>
<dbReference type="eggNOG" id="ENOG502QQQ0">
    <property type="taxonomic scope" value="Eukaryota"/>
</dbReference>
<dbReference type="FunCoup" id="A0A1U8A9G7">
    <property type="interactions" value="1259"/>
</dbReference>
<feature type="compositionally biased region" description="Low complexity" evidence="1">
    <location>
        <begin position="245"/>
        <end position="255"/>
    </location>
</feature>
<name>A0A1U8A9G7_NELNU</name>
<feature type="compositionally biased region" description="Basic residues" evidence="1">
    <location>
        <begin position="947"/>
        <end position="958"/>
    </location>
</feature>
<feature type="region of interest" description="Disordered" evidence="1">
    <location>
        <begin position="938"/>
        <end position="965"/>
    </location>
</feature>
<sequence length="1077" mass="120002">MGTKVQCKSYLPGYYSMRDLNEDANSGSWPLYYEDKNLRSGQHYNSFLPRPTTDGYLGYDKEVLKQTMLMHESIFRKQVHELHRLYRIQRDLMDELKMKTLHKYILPAETTQSCLFSSQMSSEDSQKMWHISSLPLVNSACSRASVSGTDKMQPPFSFCKDNNMQVDLAPTQNGDSSKDCKLLESKSKKFPRKVFDLQLPADEYIDSEGETLEEEKVSEISVVANYTQRNSGIAPDRDVNLSLGSSRNHSSQGESSRSESSLRSKHHGLADLNEPIQVEEVTDSAPVDFLHPVNCHKEIKGQNLPTVPNSGLKGSPRDFFKDTQKGRSNETSSNIQNQENEGRKREWLSYNLEAGQSNSNLKPLPQGVHSENLLASSAPIQVELKKAHEFPRFLISDHDKKEPWREKAICSLGISDKDQNLPNFNNPYPVVSQSDMANFGVPSASSWRRPMCSLSQKNPIAVEALPCVNPFAPLSNNSKSSLEGSGVIEDKWHLNGNLRLNPNFGSEISHKRNGFCHGSQLESKPLQVCSPSVGFDYLNCSNEKALTSENFEDHGSVKRYKGSDFVDVKTAKDRNLNMVLPSGFNDTVVPQRDLVIIDGERKHEDPSAVLPWLRGKPACNDMTPKARGNSERMGLDFLQVNHQHFSDKVEAGNGPSLHYVHDTEPKSVKVADRLGDKKILGVPIFEKPCASNNHSSFQLSPARINHYPSRVEDVENNGKATVLHIDLSCDPILPNLGDHFATQNLMVEKGSNNTLAASRNHINLNSCADEDDSSSVVYFQSEAKKNTTGIDLEVPAVPETEEGIPTGDEFLENQLEKPVQSSEHEDGDPHGELIRTAAEVLVAISSSSVNKHLENDNCHPSGTSMMETLHWFADIVSSNMDDLQNEVDLALRSKDRSNQESSSSDESDYFETMTLQLTELKVEERWCKPPEILKVEETGSATSLLSRPRKGQGRRGRQRRDFQRDILPGLASLSRHEVTEDLQTIGGLMKATGCPWETGLAKRNAGRGGWPRGRRRSRGPTPTMAASIPCSPPEQQPSNSELGLEDRSLTGWGKTTRRPRRQRCPAGNLPPLPVALV</sequence>
<dbReference type="PANTHER" id="PTHR33167">
    <property type="entry name" value="TRANSCRIPTION FACTOR, PUTATIVE (DUF863)-RELATED"/>
    <property type="match status" value="1"/>
</dbReference>
<dbReference type="GeneID" id="104598027"/>
<reference evidence="3" key="1">
    <citation type="submission" date="2025-08" db="UniProtKB">
        <authorList>
            <consortium name="RefSeq"/>
        </authorList>
    </citation>
    <scope>IDENTIFICATION</scope>
</reference>
<dbReference type="RefSeq" id="XP_010258199.1">
    <property type="nucleotide sequence ID" value="XM_010259897.2"/>
</dbReference>
<dbReference type="Pfam" id="PF05904">
    <property type="entry name" value="DUF863"/>
    <property type="match status" value="1"/>
</dbReference>
<dbReference type="PANTHER" id="PTHR33167:SF4">
    <property type="entry name" value="TRANSCRIPTION FACTOR, PUTATIVE (DUF863)-RELATED"/>
    <property type="match status" value="1"/>
</dbReference>
<dbReference type="OMA" id="TRNGCGR"/>
<evidence type="ECO:0000256" key="1">
    <source>
        <dbReference type="SAM" id="MobiDB-lite"/>
    </source>
</evidence>
<keyword evidence="2" id="KW-1185">Reference proteome</keyword>